<dbReference type="GO" id="GO:0000981">
    <property type="term" value="F:DNA-binding transcription factor activity, RNA polymerase II-specific"/>
    <property type="evidence" value="ECO:0007669"/>
    <property type="project" value="InterPro"/>
</dbReference>
<evidence type="ECO:0000256" key="2">
    <source>
        <dbReference type="ARBA" id="ARBA00023242"/>
    </source>
</evidence>
<dbReference type="PROSITE" id="PS00463">
    <property type="entry name" value="ZN2_CY6_FUNGAL_1"/>
    <property type="match status" value="1"/>
</dbReference>
<dbReference type="EMBL" id="MU006565">
    <property type="protein sequence ID" value="KAF2749629.1"/>
    <property type="molecule type" value="Genomic_DNA"/>
</dbReference>
<dbReference type="Proteomes" id="UP000799440">
    <property type="component" value="Unassembled WGS sequence"/>
</dbReference>
<accession>A0A6A6VIK4</accession>
<evidence type="ECO:0000313" key="6">
    <source>
        <dbReference type="Proteomes" id="UP000799440"/>
    </source>
</evidence>
<name>A0A6A6VIK4_9PLEO</name>
<sequence length="683" mass="76088">MSSSAPNPTSKQPATMVGTTTASPATTAANAAKQQAAAAKMHRRSRTGMSRMDPANKTTKGCFTCRLRRKKCDEGKPACRACKHLGLKCEYKRPMWWSNNEQRRNQKEMIKNIIKRTKLNEKSAQGVSLNPNSPPSLCHSLPTSENYSDGIGCTRAPSVDSQLSLDYNFNHVSTPDFFGHPATMPPPMFAPSFPMPGQFAPYEVDIKTESQMFINDIPTRRDSTISTFSTYQVPPVVGHQFPTENWVQQDYFESRRESFTEEPLDFQVFNFDHQPFSPSHQATIQVEECDQHLLNNFIDNVLRLIFPILEVNQHGSARSDIILPALESNKTFLHCCLSISALHLKATGRVQGEQIDNDIMHHRYATVSELCEALNRDTHHSQILEATLGMTFFQCAVGRPNADLPDIAWHQHFQAATSLIQKLDLPAQLVALNGQTHGQPPFNMTLASWIDILGATMLGKAPHFADTYREKLIASSPSGLSELMGCDDQIMYLISEIACLEALKLEKMDEVQLCAHIKLLGDQISLSEPPHGTVAHAYSATGAIRPKQLSRNMTAVFRLAARIYLCSLVPDFDRTQSSIDNLVRSLCAMMEFIPAGPDGFDRSLVWPILIAGSVSLPTSTFRTMFADRCNRLGDASNFGSFGKAKELLKDVWAVNDAALAKGDKQSVHWRDMMRQKGWDVLLI</sequence>
<dbReference type="SMART" id="SM00066">
    <property type="entry name" value="GAL4"/>
    <property type="match status" value="1"/>
</dbReference>
<feature type="domain" description="Zn(2)-C6 fungal-type" evidence="4">
    <location>
        <begin position="61"/>
        <end position="91"/>
    </location>
</feature>
<organism evidence="5 6">
    <name type="scientific">Sporormia fimetaria CBS 119925</name>
    <dbReference type="NCBI Taxonomy" id="1340428"/>
    <lineage>
        <taxon>Eukaryota</taxon>
        <taxon>Fungi</taxon>
        <taxon>Dikarya</taxon>
        <taxon>Ascomycota</taxon>
        <taxon>Pezizomycotina</taxon>
        <taxon>Dothideomycetes</taxon>
        <taxon>Pleosporomycetidae</taxon>
        <taxon>Pleosporales</taxon>
        <taxon>Sporormiaceae</taxon>
        <taxon>Sporormia</taxon>
    </lineage>
</organism>
<gene>
    <name evidence="5" type="ORF">M011DRAFT_418631</name>
</gene>
<dbReference type="CDD" id="cd00067">
    <property type="entry name" value="GAL4"/>
    <property type="match status" value="1"/>
</dbReference>
<keyword evidence="6" id="KW-1185">Reference proteome</keyword>
<reference evidence="5" key="1">
    <citation type="journal article" date="2020" name="Stud. Mycol.">
        <title>101 Dothideomycetes genomes: a test case for predicting lifestyles and emergence of pathogens.</title>
        <authorList>
            <person name="Haridas S."/>
            <person name="Albert R."/>
            <person name="Binder M."/>
            <person name="Bloem J."/>
            <person name="Labutti K."/>
            <person name="Salamov A."/>
            <person name="Andreopoulos B."/>
            <person name="Baker S."/>
            <person name="Barry K."/>
            <person name="Bills G."/>
            <person name="Bluhm B."/>
            <person name="Cannon C."/>
            <person name="Castanera R."/>
            <person name="Culley D."/>
            <person name="Daum C."/>
            <person name="Ezra D."/>
            <person name="Gonzalez J."/>
            <person name="Henrissat B."/>
            <person name="Kuo A."/>
            <person name="Liang C."/>
            <person name="Lipzen A."/>
            <person name="Lutzoni F."/>
            <person name="Magnuson J."/>
            <person name="Mondo S."/>
            <person name="Nolan M."/>
            <person name="Ohm R."/>
            <person name="Pangilinan J."/>
            <person name="Park H.-J."/>
            <person name="Ramirez L."/>
            <person name="Alfaro M."/>
            <person name="Sun H."/>
            <person name="Tritt A."/>
            <person name="Yoshinaga Y."/>
            <person name="Zwiers L.-H."/>
            <person name="Turgeon B."/>
            <person name="Goodwin S."/>
            <person name="Spatafora J."/>
            <person name="Crous P."/>
            <person name="Grigoriev I."/>
        </authorList>
    </citation>
    <scope>NUCLEOTIDE SEQUENCE</scope>
    <source>
        <strain evidence="5">CBS 119925</strain>
    </source>
</reference>
<dbReference type="Pfam" id="PF00172">
    <property type="entry name" value="Zn_clus"/>
    <property type="match status" value="1"/>
</dbReference>
<dbReference type="GO" id="GO:0008270">
    <property type="term" value="F:zinc ion binding"/>
    <property type="evidence" value="ECO:0007669"/>
    <property type="project" value="InterPro"/>
</dbReference>
<dbReference type="PANTHER" id="PTHR37534:SF12">
    <property type="entry name" value="ZN(2)-C6 FUNGAL-TYPE DOMAIN-CONTAINING PROTEIN"/>
    <property type="match status" value="1"/>
</dbReference>
<evidence type="ECO:0000256" key="3">
    <source>
        <dbReference type="SAM" id="MobiDB-lite"/>
    </source>
</evidence>
<comment type="subcellular location">
    <subcellularLocation>
        <location evidence="1">Nucleus</location>
    </subcellularLocation>
</comment>
<dbReference type="SUPFAM" id="SSF57701">
    <property type="entry name" value="Zn2/Cys6 DNA-binding domain"/>
    <property type="match status" value="1"/>
</dbReference>
<proteinExistence type="predicted"/>
<evidence type="ECO:0000313" key="5">
    <source>
        <dbReference type="EMBL" id="KAF2749629.1"/>
    </source>
</evidence>
<feature type="compositionally biased region" description="Low complexity" evidence="3">
    <location>
        <begin position="19"/>
        <end position="39"/>
    </location>
</feature>
<evidence type="ECO:0000259" key="4">
    <source>
        <dbReference type="PROSITE" id="PS50048"/>
    </source>
</evidence>
<dbReference type="OrthoDB" id="5294180at2759"/>
<dbReference type="PANTHER" id="PTHR37534">
    <property type="entry name" value="TRANSCRIPTIONAL ACTIVATOR PROTEIN UGA3"/>
    <property type="match status" value="1"/>
</dbReference>
<dbReference type="PROSITE" id="PS50048">
    <property type="entry name" value="ZN2_CY6_FUNGAL_2"/>
    <property type="match status" value="1"/>
</dbReference>
<dbReference type="Gene3D" id="4.10.240.10">
    <property type="entry name" value="Zn(2)-C6 fungal-type DNA-binding domain"/>
    <property type="match status" value="1"/>
</dbReference>
<keyword evidence="2" id="KW-0539">Nucleus</keyword>
<dbReference type="Pfam" id="PF11951">
    <property type="entry name" value="Fungal_trans_2"/>
    <property type="match status" value="1"/>
</dbReference>
<dbReference type="InterPro" id="IPR001138">
    <property type="entry name" value="Zn2Cys6_DnaBD"/>
</dbReference>
<feature type="compositionally biased region" description="Polar residues" evidence="3">
    <location>
        <begin position="1"/>
        <end position="13"/>
    </location>
</feature>
<dbReference type="InterPro" id="IPR036864">
    <property type="entry name" value="Zn2-C6_fun-type_DNA-bd_sf"/>
</dbReference>
<dbReference type="AlphaFoldDB" id="A0A6A6VIK4"/>
<feature type="region of interest" description="Disordered" evidence="3">
    <location>
        <begin position="1"/>
        <end position="55"/>
    </location>
</feature>
<protein>
    <submittedName>
        <fullName evidence="5">C6 sexual development transcription factor-like protein NosA</fullName>
    </submittedName>
</protein>
<dbReference type="GO" id="GO:0005634">
    <property type="term" value="C:nucleus"/>
    <property type="evidence" value="ECO:0007669"/>
    <property type="project" value="UniProtKB-SubCell"/>
</dbReference>
<dbReference type="InterPro" id="IPR021858">
    <property type="entry name" value="Fun_TF"/>
</dbReference>
<evidence type="ECO:0000256" key="1">
    <source>
        <dbReference type="ARBA" id="ARBA00004123"/>
    </source>
</evidence>